<organism evidence="2 3">
    <name type="scientific">Candidatus Kaiserbacteria bacterium RIFOXYD1_FULL_47_14</name>
    <dbReference type="NCBI Taxonomy" id="1798533"/>
    <lineage>
        <taxon>Bacteria</taxon>
        <taxon>Candidatus Kaiseribacteriota</taxon>
    </lineage>
</organism>
<name>A0A1F6G460_9BACT</name>
<evidence type="ECO:0008006" key="4">
    <source>
        <dbReference type="Google" id="ProtNLM"/>
    </source>
</evidence>
<reference evidence="2 3" key="1">
    <citation type="journal article" date="2016" name="Nat. Commun.">
        <title>Thousands of microbial genomes shed light on interconnected biogeochemical processes in an aquifer system.</title>
        <authorList>
            <person name="Anantharaman K."/>
            <person name="Brown C.T."/>
            <person name="Hug L.A."/>
            <person name="Sharon I."/>
            <person name="Castelle C.J."/>
            <person name="Probst A.J."/>
            <person name="Thomas B.C."/>
            <person name="Singh A."/>
            <person name="Wilkins M.J."/>
            <person name="Karaoz U."/>
            <person name="Brodie E.L."/>
            <person name="Williams K.H."/>
            <person name="Hubbard S.S."/>
            <person name="Banfield J.F."/>
        </authorList>
    </citation>
    <scope>NUCLEOTIDE SEQUENCE [LARGE SCALE GENOMIC DNA]</scope>
</reference>
<dbReference type="EMBL" id="MFMU01000016">
    <property type="protein sequence ID" value="OGG92914.1"/>
    <property type="molecule type" value="Genomic_DNA"/>
</dbReference>
<accession>A0A1F6G460</accession>
<keyword evidence="1" id="KW-1133">Transmembrane helix</keyword>
<gene>
    <name evidence="2" type="ORF">A2609_03550</name>
</gene>
<dbReference type="AlphaFoldDB" id="A0A1F6G460"/>
<comment type="caution">
    <text evidence="2">The sequence shown here is derived from an EMBL/GenBank/DDBJ whole genome shotgun (WGS) entry which is preliminary data.</text>
</comment>
<feature type="transmembrane region" description="Helical" evidence="1">
    <location>
        <begin position="7"/>
        <end position="25"/>
    </location>
</feature>
<dbReference type="Proteomes" id="UP000176867">
    <property type="component" value="Unassembled WGS sequence"/>
</dbReference>
<evidence type="ECO:0000313" key="2">
    <source>
        <dbReference type="EMBL" id="OGG92914.1"/>
    </source>
</evidence>
<keyword evidence="1" id="KW-0812">Transmembrane</keyword>
<proteinExistence type="predicted"/>
<protein>
    <recommendedName>
        <fullName evidence="4">PrcB C-terminal domain-containing protein</fullName>
    </recommendedName>
</protein>
<sequence>MENKIRICGFVVTTIIVGVLISFYSDNISNEPSSTAVSVPFTKLAQGTQSIVSARTNYLITSTSELEKLWKMIDAKESPPAIDFTKNSVAAIFAGAVSKVEDTDVRTVIVALAMPDGRCLPKNATTTPYELITLPSTSLAFTHKDQTVVTACEQ</sequence>
<evidence type="ECO:0000313" key="3">
    <source>
        <dbReference type="Proteomes" id="UP000176867"/>
    </source>
</evidence>
<evidence type="ECO:0000256" key="1">
    <source>
        <dbReference type="SAM" id="Phobius"/>
    </source>
</evidence>
<keyword evidence="1" id="KW-0472">Membrane</keyword>